<sequence>MQKRPADRWGVLVFKGDDDRDLLHVPLAGWLPEARGIGALDLRPQKCLSRTGLRELVERLGIPLEESPELLSVSGVPDDGGEGRPYRAVYAELPRWHAWVRGIGLFGWFIVLVIGFATQFSWALPVAAGFLFLLPAADAVVRIQAWWRNRQHRGLVEKTEIRPSPAAGSGGTRRFLRTASLCVLAHDLVLINALGEERWLGRTGAHGVARLVRLVDPATDDPLGVEVRDGKGEARALLPWRFWFAGPQGGDGWAALVGALGVPVSDEKYQQSEATQPWWQGHQLTGDARKMSPMEGKAARKQVGWYRSVVGANEPVVLPFFSAVLLFGLFSDVVPAFLAGLLSALTIVLSLGPATASALISRISYDRTVEAAHG</sequence>
<gene>
    <name evidence="2" type="ORF">N6Q81_20230</name>
</gene>
<organism evidence="2 3">
    <name type="scientific">Streptomyces vinaceusdrappus</name>
    <dbReference type="NCBI Taxonomy" id="67376"/>
    <lineage>
        <taxon>Bacteria</taxon>
        <taxon>Bacillati</taxon>
        <taxon>Actinomycetota</taxon>
        <taxon>Actinomycetes</taxon>
        <taxon>Kitasatosporales</taxon>
        <taxon>Streptomycetaceae</taxon>
        <taxon>Streptomyces</taxon>
        <taxon>Streptomyces rochei group</taxon>
    </lineage>
</organism>
<feature type="transmembrane region" description="Helical" evidence="1">
    <location>
        <begin position="310"/>
        <end position="330"/>
    </location>
</feature>
<keyword evidence="1" id="KW-1133">Transmembrane helix</keyword>
<accession>A0ABY6C311</accession>
<name>A0ABY6C311_9ACTN</name>
<reference evidence="2" key="1">
    <citation type="submission" date="2022-09" db="EMBL/GenBank/DDBJ databases">
        <title>Streptomyces vinaceusdrappus strain AC-40.</title>
        <authorList>
            <person name="Sedeek A.M."/>
            <person name="Salah I."/>
            <person name="Kamel H.L."/>
            <person name="Soltan M.A."/>
            <person name="Elsayed T.R."/>
        </authorList>
    </citation>
    <scope>NUCLEOTIDE SEQUENCE</scope>
    <source>
        <strain evidence="2">AC-40</strain>
    </source>
</reference>
<dbReference type="RefSeq" id="WP_261699445.1">
    <property type="nucleotide sequence ID" value="NZ_CP104697.1"/>
</dbReference>
<dbReference type="Proteomes" id="UP001064390">
    <property type="component" value="Chromosome"/>
</dbReference>
<dbReference type="EMBL" id="CP104697">
    <property type="protein sequence ID" value="UXI80181.1"/>
    <property type="molecule type" value="Genomic_DNA"/>
</dbReference>
<evidence type="ECO:0000313" key="3">
    <source>
        <dbReference type="Proteomes" id="UP001064390"/>
    </source>
</evidence>
<proteinExistence type="predicted"/>
<evidence type="ECO:0000256" key="1">
    <source>
        <dbReference type="SAM" id="Phobius"/>
    </source>
</evidence>
<feature type="transmembrane region" description="Helical" evidence="1">
    <location>
        <begin position="336"/>
        <end position="360"/>
    </location>
</feature>
<keyword evidence="1" id="KW-0812">Transmembrane</keyword>
<protein>
    <submittedName>
        <fullName evidence="2">Uncharacterized protein</fullName>
    </submittedName>
</protein>
<feature type="transmembrane region" description="Helical" evidence="1">
    <location>
        <begin position="122"/>
        <end position="141"/>
    </location>
</feature>
<keyword evidence="1" id="KW-0472">Membrane</keyword>
<evidence type="ECO:0000313" key="2">
    <source>
        <dbReference type="EMBL" id="UXI80181.1"/>
    </source>
</evidence>
<keyword evidence="3" id="KW-1185">Reference proteome</keyword>
<feature type="transmembrane region" description="Helical" evidence="1">
    <location>
        <begin position="98"/>
        <end position="116"/>
    </location>
</feature>